<keyword evidence="2" id="KW-1185">Reference proteome</keyword>
<protein>
    <submittedName>
        <fullName evidence="1">Uncharacterized protein</fullName>
    </submittedName>
</protein>
<dbReference type="EMBL" id="KB870808">
    <property type="protein sequence ID" value="EOA29280.1"/>
    <property type="molecule type" value="Genomic_DNA"/>
</dbReference>
<reference evidence="2" key="1">
    <citation type="journal article" date="2013" name="Nat. Genet.">
        <title>The Capsella rubella genome and the genomic consequences of rapid mating system evolution.</title>
        <authorList>
            <person name="Slotte T."/>
            <person name="Hazzouri K.M."/>
            <person name="Agren J.A."/>
            <person name="Koenig D."/>
            <person name="Maumus F."/>
            <person name="Guo Y.L."/>
            <person name="Steige K."/>
            <person name="Platts A.E."/>
            <person name="Escobar J.S."/>
            <person name="Newman L.K."/>
            <person name="Wang W."/>
            <person name="Mandakova T."/>
            <person name="Vello E."/>
            <person name="Smith L.M."/>
            <person name="Henz S.R."/>
            <person name="Steffen J."/>
            <person name="Takuno S."/>
            <person name="Brandvain Y."/>
            <person name="Coop G."/>
            <person name="Andolfatto P."/>
            <person name="Hu T.T."/>
            <person name="Blanchette M."/>
            <person name="Clark R.M."/>
            <person name="Quesneville H."/>
            <person name="Nordborg M."/>
            <person name="Gaut B.S."/>
            <person name="Lysak M.A."/>
            <person name="Jenkins J."/>
            <person name="Grimwood J."/>
            <person name="Chapman J."/>
            <person name="Prochnik S."/>
            <person name="Shu S."/>
            <person name="Rokhsar D."/>
            <person name="Schmutz J."/>
            <person name="Weigel D."/>
            <person name="Wright S.I."/>
        </authorList>
    </citation>
    <scope>NUCLEOTIDE SEQUENCE [LARGE SCALE GENOMIC DNA]</scope>
    <source>
        <strain evidence="2">cv. Monte Gargano</strain>
    </source>
</reference>
<evidence type="ECO:0000313" key="2">
    <source>
        <dbReference type="Proteomes" id="UP000029121"/>
    </source>
</evidence>
<proteinExistence type="predicted"/>
<evidence type="ECO:0000313" key="1">
    <source>
        <dbReference type="EMBL" id="EOA29280.1"/>
    </source>
</evidence>
<organism evidence="1 2">
    <name type="scientific">Capsella rubella</name>
    <dbReference type="NCBI Taxonomy" id="81985"/>
    <lineage>
        <taxon>Eukaryota</taxon>
        <taxon>Viridiplantae</taxon>
        <taxon>Streptophyta</taxon>
        <taxon>Embryophyta</taxon>
        <taxon>Tracheophyta</taxon>
        <taxon>Spermatophyta</taxon>
        <taxon>Magnoliopsida</taxon>
        <taxon>eudicotyledons</taxon>
        <taxon>Gunneridae</taxon>
        <taxon>Pentapetalae</taxon>
        <taxon>rosids</taxon>
        <taxon>malvids</taxon>
        <taxon>Brassicales</taxon>
        <taxon>Brassicaceae</taxon>
        <taxon>Camelineae</taxon>
        <taxon>Capsella</taxon>
    </lineage>
</organism>
<dbReference type="Proteomes" id="UP000029121">
    <property type="component" value="Unassembled WGS sequence"/>
</dbReference>
<dbReference type="eggNOG" id="KOG4585">
    <property type="taxonomic scope" value="Eukaryota"/>
</dbReference>
<dbReference type="AlphaFoldDB" id="R0HV40"/>
<name>R0HV40_9BRAS</name>
<feature type="non-terminal residue" evidence="1">
    <location>
        <position position="68"/>
    </location>
</feature>
<sequence>MAVEATVSESGRNKNKNRIAEQMLESEHASSVKSVLEPLNALAGVRMWSPFHEESIQHLLADKVNRRR</sequence>
<accession>R0HV40</accession>
<gene>
    <name evidence="1" type="ORF">CARUB_v10025555mg</name>
</gene>